<evidence type="ECO:0000256" key="5">
    <source>
        <dbReference type="ARBA" id="ARBA00023136"/>
    </source>
</evidence>
<evidence type="ECO:0000256" key="6">
    <source>
        <dbReference type="SAM" id="MobiDB-lite"/>
    </source>
</evidence>
<dbReference type="GO" id="GO:0008104">
    <property type="term" value="P:intracellular protein localization"/>
    <property type="evidence" value="ECO:0007669"/>
    <property type="project" value="TreeGrafter"/>
</dbReference>
<feature type="region of interest" description="Disordered" evidence="6">
    <location>
        <begin position="20"/>
        <end position="40"/>
    </location>
</feature>
<proteinExistence type="inferred from homology"/>
<dbReference type="PANTHER" id="PTHR33966">
    <property type="entry name" value="PROTEIN ODR-4 HOMOLOG"/>
    <property type="match status" value="1"/>
</dbReference>
<dbReference type="Proteomes" id="UP000485058">
    <property type="component" value="Unassembled WGS sequence"/>
</dbReference>
<keyword evidence="5" id="KW-0472">Membrane</keyword>
<dbReference type="GO" id="GO:0012505">
    <property type="term" value="C:endomembrane system"/>
    <property type="evidence" value="ECO:0007669"/>
    <property type="project" value="TreeGrafter"/>
</dbReference>
<protein>
    <submittedName>
        <fullName evidence="7">Uncharacterized protein</fullName>
    </submittedName>
</protein>
<feature type="non-terminal residue" evidence="7">
    <location>
        <position position="1"/>
    </location>
</feature>
<comment type="similarity">
    <text evidence="2">Belongs to the ODR-4 family.</text>
</comment>
<evidence type="ECO:0000256" key="3">
    <source>
        <dbReference type="ARBA" id="ARBA00022692"/>
    </source>
</evidence>
<reference evidence="7 8" key="1">
    <citation type="submission" date="2020-02" db="EMBL/GenBank/DDBJ databases">
        <title>Draft genome sequence of Haematococcus lacustris strain NIES-144.</title>
        <authorList>
            <person name="Morimoto D."/>
            <person name="Nakagawa S."/>
            <person name="Yoshida T."/>
            <person name="Sawayama S."/>
        </authorList>
    </citation>
    <scope>NUCLEOTIDE SEQUENCE [LARGE SCALE GENOMIC DNA]</scope>
    <source>
        <strain evidence="7 8">NIES-144</strain>
    </source>
</reference>
<feature type="non-terminal residue" evidence="7">
    <location>
        <position position="96"/>
    </location>
</feature>
<keyword evidence="3" id="KW-0812">Transmembrane</keyword>
<organism evidence="7 8">
    <name type="scientific">Haematococcus lacustris</name>
    <name type="common">Green alga</name>
    <name type="synonym">Haematococcus pluvialis</name>
    <dbReference type="NCBI Taxonomy" id="44745"/>
    <lineage>
        <taxon>Eukaryota</taxon>
        <taxon>Viridiplantae</taxon>
        <taxon>Chlorophyta</taxon>
        <taxon>core chlorophytes</taxon>
        <taxon>Chlorophyceae</taxon>
        <taxon>CS clade</taxon>
        <taxon>Chlamydomonadales</taxon>
        <taxon>Haematococcaceae</taxon>
        <taxon>Haematococcus</taxon>
    </lineage>
</organism>
<accession>A0A699YLK3</accession>
<evidence type="ECO:0000313" key="8">
    <source>
        <dbReference type="Proteomes" id="UP000485058"/>
    </source>
</evidence>
<evidence type="ECO:0000313" key="7">
    <source>
        <dbReference type="EMBL" id="GFH07724.1"/>
    </source>
</evidence>
<evidence type="ECO:0000256" key="2">
    <source>
        <dbReference type="ARBA" id="ARBA00010131"/>
    </source>
</evidence>
<comment type="subcellular location">
    <subcellularLocation>
        <location evidence="1">Membrane</location>
    </subcellularLocation>
</comment>
<name>A0A699YLK3_HAELA</name>
<dbReference type="EMBL" id="BLLF01000112">
    <property type="protein sequence ID" value="GFH07724.1"/>
    <property type="molecule type" value="Genomic_DNA"/>
</dbReference>
<dbReference type="Pfam" id="PF14778">
    <property type="entry name" value="ODR4-like"/>
    <property type="match status" value="1"/>
</dbReference>
<gene>
    <name evidence="7" type="ORF">HaLaN_02566</name>
</gene>
<comment type="caution">
    <text evidence="7">The sequence shown here is derived from an EMBL/GenBank/DDBJ whole genome shotgun (WGS) entry which is preliminary data.</text>
</comment>
<keyword evidence="4" id="KW-1133">Transmembrane helix</keyword>
<dbReference type="InterPro" id="IPR029454">
    <property type="entry name" value="ODR-4-like"/>
</dbReference>
<sequence>VDLEASLTVRMELMVEDALNQEAAEQEAEQGSGQASGQLASKQPLLVEGGLAKPWSLRLPRRVCLPWQAGLPICDYLVAGEDTLAAVERGKELMGL</sequence>
<feature type="compositionally biased region" description="Low complexity" evidence="6">
    <location>
        <begin position="29"/>
        <end position="40"/>
    </location>
</feature>
<keyword evidence="8" id="KW-1185">Reference proteome</keyword>
<dbReference type="AlphaFoldDB" id="A0A699YLK3"/>
<dbReference type="PANTHER" id="PTHR33966:SF1">
    <property type="entry name" value="PROTEIN ODR-4 HOMOLOG"/>
    <property type="match status" value="1"/>
</dbReference>
<evidence type="ECO:0000256" key="1">
    <source>
        <dbReference type="ARBA" id="ARBA00004370"/>
    </source>
</evidence>
<evidence type="ECO:0000256" key="4">
    <source>
        <dbReference type="ARBA" id="ARBA00022989"/>
    </source>
</evidence>
<dbReference type="GO" id="GO:0016020">
    <property type="term" value="C:membrane"/>
    <property type="evidence" value="ECO:0007669"/>
    <property type="project" value="UniProtKB-SubCell"/>
</dbReference>